<dbReference type="Proteomes" id="UP000283587">
    <property type="component" value="Unassembled WGS sequence"/>
</dbReference>
<evidence type="ECO:0008006" key="3">
    <source>
        <dbReference type="Google" id="ProtNLM"/>
    </source>
</evidence>
<keyword evidence="2" id="KW-1185">Reference proteome</keyword>
<dbReference type="RefSeq" id="WP_119897107.1">
    <property type="nucleotide sequence ID" value="NZ_QNRC01000032.1"/>
</dbReference>
<name>A0A419AA83_9RHOB</name>
<dbReference type="AlphaFoldDB" id="A0A419AA83"/>
<proteinExistence type="predicted"/>
<organism evidence="1 2">
    <name type="scientific">Paracoccus siganidrum</name>
    <dbReference type="NCBI Taxonomy" id="1276757"/>
    <lineage>
        <taxon>Bacteria</taxon>
        <taxon>Pseudomonadati</taxon>
        <taxon>Pseudomonadota</taxon>
        <taxon>Alphaproteobacteria</taxon>
        <taxon>Rhodobacterales</taxon>
        <taxon>Paracoccaceae</taxon>
        <taxon>Paracoccus</taxon>
    </lineage>
</organism>
<evidence type="ECO:0000313" key="2">
    <source>
        <dbReference type="Proteomes" id="UP000283587"/>
    </source>
</evidence>
<reference evidence="2" key="1">
    <citation type="submission" date="2018-09" db="EMBL/GenBank/DDBJ databases">
        <title>Paracoccus onubensis nov. sp. a moderate halophilic bacterium isolated from Gruta de las Maravillas (Aracena, Spain).</title>
        <authorList>
            <person name="Jurado V."/>
            <person name="Gutierrez-Patricio S."/>
            <person name="Gonzalez-Pimentel J.L."/>
            <person name="Miller A.Z."/>
            <person name="Laiz L."/>
            <person name="Saiz-Jimenez C."/>
        </authorList>
    </citation>
    <scope>NUCLEOTIDE SEQUENCE [LARGE SCALE GENOMIC DNA]</scope>
    <source>
        <strain evidence="2">DSM 26381</strain>
    </source>
</reference>
<dbReference type="EMBL" id="QZEW01000016">
    <property type="protein sequence ID" value="RJL19445.1"/>
    <property type="molecule type" value="Genomic_DNA"/>
</dbReference>
<gene>
    <name evidence="1" type="ORF">D3P05_05150</name>
</gene>
<comment type="caution">
    <text evidence="1">The sequence shown here is derived from an EMBL/GenBank/DDBJ whole genome shotgun (WGS) entry which is preliminary data.</text>
</comment>
<sequence length="179" mass="19628">MEPELDSFALYCLAAEIRPAETLRVLGLIERRLAGNPADPEARLYKGALLARLGLEMGDPGQARRFLGAGIGIMRAMPPADPSRPVAHLRMLYARGTTQVLLPVPPMTLPEVDQGIARILDHPGFGRLHGPRRAVVLGMRAHLLKQQGQDRTAARIWRAATRIENRISGFPDAPPQIIL</sequence>
<accession>A0A419AA83</accession>
<protein>
    <recommendedName>
        <fullName evidence="3">Tetratricopeptide repeat protein</fullName>
    </recommendedName>
</protein>
<evidence type="ECO:0000313" key="1">
    <source>
        <dbReference type="EMBL" id="RJL19445.1"/>
    </source>
</evidence>